<sequence>MEEVIPIANIEPQEDVELVSFFLIEPCLVEYEMLRFPPSMLAAAAIFTAQCTLDRCLIVCRLIFYNRECSKLMVSFHQKAAIGRLTGVH</sequence>
<evidence type="ECO:0000313" key="3">
    <source>
        <dbReference type="Proteomes" id="UP000011115"/>
    </source>
</evidence>
<reference evidence="3" key="1">
    <citation type="journal article" date="2011" name="Nature">
        <title>Genome sequence and analysis of the tuber crop potato.</title>
        <authorList>
            <consortium name="The Potato Genome Sequencing Consortium"/>
        </authorList>
    </citation>
    <scope>NUCLEOTIDE SEQUENCE [LARGE SCALE GENOMIC DNA]</scope>
    <source>
        <strain evidence="3">cv. DM1-3 516 R44</strain>
    </source>
</reference>
<proteinExistence type="predicted"/>
<dbReference type="AlphaFoldDB" id="M1AM02"/>
<dbReference type="Gramene" id="PGSC0003DMT400025756">
    <property type="protein sequence ID" value="PGSC0003DMT400025756"/>
    <property type="gene ID" value="PGSC0003DMG400009943"/>
</dbReference>
<dbReference type="InterPro" id="IPR004367">
    <property type="entry name" value="Cyclin_C-dom"/>
</dbReference>
<keyword evidence="3" id="KW-1185">Reference proteome</keyword>
<dbReference type="SUPFAM" id="SSF47954">
    <property type="entry name" value="Cyclin-like"/>
    <property type="match status" value="1"/>
</dbReference>
<feature type="domain" description="Cyclin C-terminal" evidence="1">
    <location>
        <begin position="14"/>
        <end position="88"/>
    </location>
</feature>
<dbReference type="Proteomes" id="UP000011115">
    <property type="component" value="Unassembled WGS sequence"/>
</dbReference>
<evidence type="ECO:0000259" key="1">
    <source>
        <dbReference type="Pfam" id="PF02984"/>
    </source>
</evidence>
<accession>M1AM02</accession>
<reference evidence="2" key="2">
    <citation type="submission" date="2015-06" db="UniProtKB">
        <authorList>
            <consortium name="EnsemblPlants"/>
        </authorList>
    </citation>
    <scope>IDENTIFICATION</scope>
    <source>
        <strain evidence="2">DM1-3 516 R44</strain>
    </source>
</reference>
<dbReference type="PaxDb" id="4113-PGSC0003DMT400025756"/>
<name>M1AM02_SOLTU</name>
<dbReference type="InterPro" id="IPR036915">
    <property type="entry name" value="Cyclin-like_sf"/>
</dbReference>
<dbReference type="HOGENOM" id="CLU_020695_7_1_1"/>
<dbReference type="EnsemblPlants" id="PGSC0003DMT400025756">
    <property type="protein sequence ID" value="PGSC0003DMT400025756"/>
    <property type="gene ID" value="PGSC0003DMG400009943"/>
</dbReference>
<evidence type="ECO:0000313" key="2">
    <source>
        <dbReference type="EnsemblPlants" id="PGSC0003DMT400025756"/>
    </source>
</evidence>
<organism evidence="2 3">
    <name type="scientific">Solanum tuberosum</name>
    <name type="common">Potato</name>
    <dbReference type="NCBI Taxonomy" id="4113"/>
    <lineage>
        <taxon>Eukaryota</taxon>
        <taxon>Viridiplantae</taxon>
        <taxon>Streptophyta</taxon>
        <taxon>Embryophyta</taxon>
        <taxon>Tracheophyta</taxon>
        <taxon>Spermatophyta</taxon>
        <taxon>Magnoliopsida</taxon>
        <taxon>eudicotyledons</taxon>
        <taxon>Gunneridae</taxon>
        <taxon>Pentapetalae</taxon>
        <taxon>asterids</taxon>
        <taxon>lamiids</taxon>
        <taxon>Solanales</taxon>
        <taxon>Solanaceae</taxon>
        <taxon>Solanoideae</taxon>
        <taxon>Solaneae</taxon>
        <taxon>Solanum</taxon>
    </lineage>
</organism>
<dbReference type="STRING" id="4113.M1AM02"/>
<dbReference type="Pfam" id="PF02984">
    <property type="entry name" value="Cyclin_C"/>
    <property type="match status" value="1"/>
</dbReference>
<dbReference type="OMA" id="PIANIEP"/>
<dbReference type="Gene3D" id="1.10.472.10">
    <property type="entry name" value="Cyclin-like"/>
    <property type="match status" value="1"/>
</dbReference>
<dbReference type="eggNOG" id="KOG0653">
    <property type="taxonomic scope" value="Eukaryota"/>
</dbReference>
<dbReference type="InParanoid" id="M1AM02"/>
<protein>
    <submittedName>
        <fullName evidence="2">Cyclin B</fullName>
    </submittedName>
</protein>